<evidence type="ECO:0000256" key="3">
    <source>
        <dbReference type="ARBA" id="ARBA00040436"/>
    </source>
</evidence>
<evidence type="ECO:0000313" key="7">
    <source>
        <dbReference type="EMBL" id="KAG7662638.1"/>
    </source>
</evidence>
<evidence type="ECO:0000256" key="2">
    <source>
        <dbReference type="ARBA" id="ARBA00037668"/>
    </source>
</evidence>
<evidence type="ECO:0000256" key="1">
    <source>
        <dbReference type="ARBA" id="ARBA00022553"/>
    </source>
</evidence>
<dbReference type="AlphaFoldDB" id="A0A8J5QIE1"/>
<comment type="caution">
    <text evidence="7">The sequence shown here is derived from an EMBL/GenBank/DDBJ whole genome shotgun (WGS) entry which is preliminary data.</text>
</comment>
<comment type="function">
    <text evidence="2">Required for stress adaptation, morphogenesis and virulence.</text>
</comment>
<organism evidence="7 8">
    <name type="scientific">[Candida] subhashii</name>
    <dbReference type="NCBI Taxonomy" id="561895"/>
    <lineage>
        <taxon>Eukaryota</taxon>
        <taxon>Fungi</taxon>
        <taxon>Dikarya</taxon>
        <taxon>Ascomycota</taxon>
        <taxon>Saccharomycotina</taxon>
        <taxon>Pichiomycetes</taxon>
        <taxon>Debaryomycetaceae</taxon>
        <taxon>Spathaspora</taxon>
    </lineage>
</organism>
<sequence>MLKMDYFTPIPYFGRATNETSTPSSVSSQVSLSTIKSLTDYHINKPTLSVETVSDRESDGSSDEDEQEEQEYQDTFEIDINPFNNEEEAYSPLTPPFEVCTPPIQKDYITTTRPSIQPFKNLTPYNFLIVDDNLINLKILNRILSKIYPRSTITQIQDSRLVKDILTVNKFDVVFLDIEMPEVTGIDLAQHIRLDSTKNNWGLIAVTTMNSPSDLKLFKSIGIDYTFSKPMTWGLDVIGDIIDSVIELRKSKV</sequence>
<reference evidence="7 8" key="1">
    <citation type="journal article" date="2021" name="DNA Res.">
        <title>Genome analysis of Candida subhashii reveals its hybrid nature and dual mitochondrial genome conformations.</title>
        <authorList>
            <person name="Mixao V."/>
            <person name="Hegedusova E."/>
            <person name="Saus E."/>
            <person name="Pryszcz L.P."/>
            <person name="Cillingova A."/>
            <person name="Nosek J."/>
            <person name="Gabaldon T."/>
        </authorList>
    </citation>
    <scope>NUCLEOTIDE SEQUENCE [LARGE SCALE GENOMIC DNA]</scope>
    <source>
        <strain evidence="7 8">CBS 10753</strain>
    </source>
</reference>
<evidence type="ECO:0000256" key="5">
    <source>
        <dbReference type="SAM" id="MobiDB-lite"/>
    </source>
</evidence>
<feature type="modified residue" description="4-aspartylphosphate" evidence="4">
    <location>
        <position position="177"/>
    </location>
</feature>
<dbReference type="PROSITE" id="PS50110">
    <property type="entry name" value="RESPONSE_REGULATORY"/>
    <property type="match status" value="1"/>
</dbReference>
<feature type="domain" description="Response regulatory" evidence="6">
    <location>
        <begin position="126"/>
        <end position="244"/>
    </location>
</feature>
<dbReference type="GO" id="GO:0000160">
    <property type="term" value="P:phosphorelay signal transduction system"/>
    <property type="evidence" value="ECO:0007669"/>
    <property type="project" value="InterPro"/>
</dbReference>
<feature type="region of interest" description="Disordered" evidence="5">
    <location>
        <begin position="48"/>
        <end position="72"/>
    </location>
</feature>
<dbReference type="InterPro" id="IPR050595">
    <property type="entry name" value="Bact_response_regulator"/>
</dbReference>
<name>A0A8J5QIE1_9ASCO</name>
<evidence type="ECO:0000259" key="6">
    <source>
        <dbReference type="PROSITE" id="PS50110"/>
    </source>
</evidence>
<accession>A0A8J5QIE1</accession>
<evidence type="ECO:0000256" key="4">
    <source>
        <dbReference type="PROSITE-ProRule" id="PRU00169"/>
    </source>
</evidence>
<dbReference type="CDD" id="cd17546">
    <property type="entry name" value="REC_hyHK_CKI1_RcsC-like"/>
    <property type="match status" value="1"/>
</dbReference>
<dbReference type="GeneID" id="73470646"/>
<dbReference type="PANTHER" id="PTHR44591:SF3">
    <property type="entry name" value="RESPONSE REGULATORY DOMAIN-CONTAINING PROTEIN"/>
    <property type="match status" value="1"/>
</dbReference>
<dbReference type="OrthoDB" id="303614at2759"/>
<dbReference type="Proteomes" id="UP000694255">
    <property type="component" value="Unassembled WGS sequence"/>
</dbReference>
<gene>
    <name evidence="7" type="ORF">J8A68_003846</name>
</gene>
<protein>
    <recommendedName>
        <fullName evidence="3">Stress response regulator protein 1</fullName>
    </recommendedName>
</protein>
<evidence type="ECO:0000313" key="8">
    <source>
        <dbReference type="Proteomes" id="UP000694255"/>
    </source>
</evidence>
<keyword evidence="1 4" id="KW-0597">Phosphoprotein</keyword>
<feature type="compositionally biased region" description="Acidic residues" evidence="5">
    <location>
        <begin position="60"/>
        <end position="72"/>
    </location>
</feature>
<dbReference type="InterPro" id="IPR001789">
    <property type="entry name" value="Sig_transdc_resp-reg_receiver"/>
</dbReference>
<dbReference type="SMART" id="SM00448">
    <property type="entry name" value="REC"/>
    <property type="match status" value="1"/>
</dbReference>
<dbReference type="Pfam" id="PF00072">
    <property type="entry name" value="Response_reg"/>
    <property type="match status" value="1"/>
</dbReference>
<proteinExistence type="predicted"/>
<dbReference type="EMBL" id="JAGSYN010000166">
    <property type="protein sequence ID" value="KAG7662638.1"/>
    <property type="molecule type" value="Genomic_DNA"/>
</dbReference>
<dbReference type="PANTHER" id="PTHR44591">
    <property type="entry name" value="STRESS RESPONSE REGULATOR PROTEIN 1"/>
    <property type="match status" value="1"/>
</dbReference>
<keyword evidence="8" id="KW-1185">Reference proteome</keyword>
<dbReference type="RefSeq" id="XP_049262871.1">
    <property type="nucleotide sequence ID" value="XM_049407744.1"/>
</dbReference>